<dbReference type="Ensembl" id="ENSSCAT00000013554.1">
    <property type="protein sequence ID" value="ENSSCAP00000012035.1"/>
    <property type="gene ID" value="ENSSCAG00000008994.1"/>
</dbReference>
<dbReference type="InterPro" id="IPR002331">
    <property type="entry name" value="Lipase_panc"/>
</dbReference>
<evidence type="ECO:0000256" key="12">
    <source>
        <dbReference type="RuleBase" id="RU362046"/>
    </source>
</evidence>
<dbReference type="GeneTree" id="ENSGT00940000155139"/>
<dbReference type="PRINTS" id="PR00823">
    <property type="entry name" value="PANCLIPASE"/>
</dbReference>
<protein>
    <recommendedName>
        <fullName evidence="4 12">Triacylglycerol lipase</fullName>
        <ecNumber evidence="4 12">3.1.1.3</ecNumber>
    </recommendedName>
    <alternativeName>
        <fullName evidence="12">Pancreatic lipase</fullName>
    </alternativeName>
</protein>
<evidence type="ECO:0000256" key="1">
    <source>
        <dbReference type="ARBA" id="ARBA00004613"/>
    </source>
</evidence>
<dbReference type="EC" id="3.1.1.3" evidence="4 12"/>
<name>A0A8C9N4P1_SERCA</name>
<evidence type="ECO:0000256" key="4">
    <source>
        <dbReference type="ARBA" id="ARBA00013279"/>
    </source>
</evidence>
<evidence type="ECO:0000256" key="9">
    <source>
        <dbReference type="ARBA" id="ARBA00023157"/>
    </source>
</evidence>
<evidence type="ECO:0000313" key="16">
    <source>
        <dbReference type="Proteomes" id="UP000694409"/>
    </source>
</evidence>
<comment type="catalytic activity">
    <reaction evidence="10">
        <text>a triacylglycerol + H2O = a diacylglycerol + a fatty acid + H(+)</text>
        <dbReference type="Rhea" id="RHEA:12044"/>
        <dbReference type="ChEBI" id="CHEBI:15377"/>
        <dbReference type="ChEBI" id="CHEBI:15378"/>
        <dbReference type="ChEBI" id="CHEBI:17855"/>
        <dbReference type="ChEBI" id="CHEBI:18035"/>
        <dbReference type="ChEBI" id="CHEBI:28868"/>
        <dbReference type="EC" id="3.1.1.3"/>
    </reaction>
    <physiologicalReaction direction="left-to-right" evidence="10">
        <dbReference type="Rhea" id="RHEA:12045"/>
    </physiologicalReaction>
</comment>
<dbReference type="PANTHER" id="PTHR11610:SF165">
    <property type="entry name" value="PANCREATIC LIPASE-RELATED PROTEIN 2"/>
    <property type="match status" value="1"/>
</dbReference>
<dbReference type="InterPro" id="IPR000734">
    <property type="entry name" value="TAG_lipase"/>
</dbReference>
<dbReference type="GO" id="GO:0016042">
    <property type="term" value="P:lipid catabolic process"/>
    <property type="evidence" value="ECO:0007669"/>
    <property type="project" value="UniProtKB-KW"/>
</dbReference>
<evidence type="ECO:0000259" key="14">
    <source>
        <dbReference type="Pfam" id="PF00151"/>
    </source>
</evidence>
<keyword evidence="16" id="KW-1185">Reference proteome</keyword>
<keyword evidence="5 12" id="KW-0964">Secreted</keyword>
<dbReference type="InterPro" id="IPR013818">
    <property type="entry name" value="Lipase"/>
</dbReference>
<proteinExistence type="inferred from homology"/>
<keyword evidence="7 12" id="KW-0442">Lipid degradation</keyword>
<comment type="similarity">
    <text evidence="3 11">Belongs to the AB hydrolase superfamily. Lipase family.</text>
</comment>
<feature type="chain" id="PRO_5034769310" description="Triacylglycerol lipase" evidence="12">
    <location>
        <begin position="18"/>
        <end position="152"/>
    </location>
</feature>
<feature type="signal peptide" evidence="12">
    <location>
        <begin position="1"/>
        <end position="17"/>
    </location>
</feature>
<comment type="pathway">
    <text evidence="2">Lipid metabolism.</text>
</comment>
<evidence type="ECO:0000256" key="2">
    <source>
        <dbReference type="ARBA" id="ARBA00005189"/>
    </source>
</evidence>
<evidence type="ECO:0000256" key="8">
    <source>
        <dbReference type="ARBA" id="ARBA00023098"/>
    </source>
</evidence>
<dbReference type="PRINTS" id="PR00821">
    <property type="entry name" value="TAGLIPASE"/>
</dbReference>
<dbReference type="SUPFAM" id="SSF53474">
    <property type="entry name" value="alpha/beta-Hydrolases"/>
    <property type="match status" value="1"/>
</dbReference>
<reference evidence="15" key="2">
    <citation type="submission" date="2025-09" db="UniProtKB">
        <authorList>
            <consortium name="Ensembl"/>
        </authorList>
    </citation>
    <scope>IDENTIFICATION</scope>
</reference>
<sequence>MLGIWILGLFLLSAAEGKEVCYDRLGCFSDDAPWSGTVERPIYKLPWKPESIGTQFLLYTRQNENYAQVRTVSAVDKSTITASNFNTNRKTRFIVHGFIDHGEENWLSDMCKPGSTRCWRGRPEAPGHRQNYRSVPAATSHQSHLPKPCYSP</sequence>
<evidence type="ECO:0000256" key="6">
    <source>
        <dbReference type="ARBA" id="ARBA00022801"/>
    </source>
</evidence>
<dbReference type="Pfam" id="PF00151">
    <property type="entry name" value="Lipase"/>
    <property type="match status" value="1"/>
</dbReference>
<evidence type="ECO:0000313" key="15">
    <source>
        <dbReference type="Ensembl" id="ENSSCAP00000012035.1"/>
    </source>
</evidence>
<evidence type="ECO:0000256" key="5">
    <source>
        <dbReference type="ARBA" id="ARBA00022525"/>
    </source>
</evidence>
<comment type="subcellular location">
    <subcellularLocation>
        <location evidence="1 12">Secreted</location>
    </subcellularLocation>
</comment>
<evidence type="ECO:0000256" key="13">
    <source>
        <dbReference type="SAM" id="MobiDB-lite"/>
    </source>
</evidence>
<dbReference type="PANTHER" id="PTHR11610">
    <property type="entry name" value="LIPASE"/>
    <property type="match status" value="1"/>
</dbReference>
<keyword evidence="9 12" id="KW-1015">Disulfide bond</keyword>
<dbReference type="Gene3D" id="3.40.50.1820">
    <property type="entry name" value="alpha/beta hydrolase"/>
    <property type="match status" value="1"/>
</dbReference>
<keyword evidence="12" id="KW-0732">Signal</keyword>
<dbReference type="GO" id="GO:0005615">
    <property type="term" value="C:extracellular space"/>
    <property type="evidence" value="ECO:0007669"/>
    <property type="project" value="TreeGrafter"/>
</dbReference>
<evidence type="ECO:0000256" key="11">
    <source>
        <dbReference type="RuleBase" id="RU004262"/>
    </source>
</evidence>
<evidence type="ECO:0000256" key="3">
    <source>
        <dbReference type="ARBA" id="ARBA00010701"/>
    </source>
</evidence>
<evidence type="ECO:0000256" key="7">
    <source>
        <dbReference type="ARBA" id="ARBA00022963"/>
    </source>
</evidence>
<dbReference type="GO" id="GO:0004465">
    <property type="term" value="F:lipoprotein lipase activity"/>
    <property type="evidence" value="ECO:0007669"/>
    <property type="project" value="TreeGrafter"/>
</dbReference>
<dbReference type="InterPro" id="IPR029058">
    <property type="entry name" value="AB_hydrolase_fold"/>
</dbReference>
<dbReference type="AlphaFoldDB" id="A0A8C9N4P1"/>
<feature type="domain" description="Lipase" evidence="14">
    <location>
        <begin position="18"/>
        <end position="113"/>
    </location>
</feature>
<accession>A0A8C9N4P1</accession>
<reference evidence="15" key="1">
    <citation type="submission" date="2025-08" db="UniProtKB">
        <authorList>
            <consortium name="Ensembl"/>
        </authorList>
    </citation>
    <scope>IDENTIFICATION</scope>
</reference>
<organism evidence="15 16">
    <name type="scientific">Serinus canaria</name>
    <name type="common">Island canary</name>
    <name type="synonym">Fringilla canaria</name>
    <dbReference type="NCBI Taxonomy" id="9135"/>
    <lineage>
        <taxon>Eukaryota</taxon>
        <taxon>Metazoa</taxon>
        <taxon>Chordata</taxon>
        <taxon>Craniata</taxon>
        <taxon>Vertebrata</taxon>
        <taxon>Euteleostomi</taxon>
        <taxon>Archelosauria</taxon>
        <taxon>Archosauria</taxon>
        <taxon>Dinosauria</taxon>
        <taxon>Saurischia</taxon>
        <taxon>Theropoda</taxon>
        <taxon>Coelurosauria</taxon>
        <taxon>Aves</taxon>
        <taxon>Neognathae</taxon>
        <taxon>Neoaves</taxon>
        <taxon>Telluraves</taxon>
        <taxon>Australaves</taxon>
        <taxon>Passeriformes</taxon>
        <taxon>Passeroidea</taxon>
        <taxon>Fringillidae</taxon>
        <taxon>Carduelinae</taxon>
        <taxon>Serinus</taxon>
    </lineage>
</organism>
<dbReference type="Proteomes" id="UP000694409">
    <property type="component" value="Unassembled WGS sequence"/>
</dbReference>
<dbReference type="OMA" id="ICKVKIC"/>
<feature type="region of interest" description="Disordered" evidence="13">
    <location>
        <begin position="122"/>
        <end position="152"/>
    </location>
</feature>
<keyword evidence="8 12" id="KW-0443">Lipid metabolism</keyword>
<keyword evidence="6" id="KW-0378">Hydrolase</keyword>
<evidence type="ECO:0000256" key="10">
    <source>
        <dbReference type="ARBA" id="ARBA00023369"/>
    </source>
</evidence>